<feature type="transmembrane region" description="Helical" evidence="1">
    <location>
        <begin position="38"/>
        <end position="61"/>
    </location>
</feature>
<keyword evidence="1" id="KW-0812">Transmembrane</keyword>
<feature type="transmembrane region" description="Helical" evidence="1">
    <location>
        <begin position="73"/>
        <end position="98"/>
    </location>
</feature>
<sequence>MAVGTGLFQSPNSDIVMSVVPKDQLGSAGSLNALARNIGMISGTALSTSALFIGMSIKAGFHVTTYLPSQPEVFISGMHIAFAISLIIIIGALILSILQGRNVKATDLK</sequence>
<evidence type="ECO:0000256" key="1">
    <source>
        <dbReference type="SAM" id="Phobius"/>
    </source>
</evidence>
<dbReference type="Proteomes" id="UP000003752">
    <property type="component" value="Unassembled WGS sequence"/>
</dbReference>
<evidence type="ECO:0000313" key="2">
    <source>
        <dbReference type="EMBL" id="EEI25305.1"/>
    </source>
</evidence>
<dbReference type="SUPFAM" id="SSF103473">
    <property type="entry name" value="MFS general substrate transporter"/>
    <property type="match status" value="1"/>
</dbReference>
<dbReference type="HOGENOM" id="CLU_2180487_0_0_9"/>
<evidence type="ECO:0000313" key="3">
    <source>
        <dbReference type="Proteomes" id="UP000003752"/>
    </source>
</evidence>
<organism evidence="2 3">
    <name type="scientific">Lentilactobacillus hilgardii (strain ATCC 8290 / DSM 20176 / CCUG 30140 / JCM 1155 / KCTC 3500 / NBRC 15886 / NCIMB 8040 / NRRL B-1843 / 9)</name>
    <dbReference type="NCBI Taxonomy" id="1423757"/>
    <lineage>
        <taxon>Bacteria</taxon>
        <taxon>Bacillati</taxon>
        <taxon>Bacillota</taxon>
        <taxon>Bacilli</taxon>
        <taxon>Lactobacillales</taxon>
        <taxon>Lactobacillaceae</taxon>
        <taxon>Lentilactobacillus</taxon>
    </lineage>
</organism>
<reference evidence="2 3" key="1">
    <citation type="submission" date="2009-01" db="EMBL/GenBank/DDBJ databases">
        <authorList>
            <person name="Qin X."/>
            <person name="Bachman B."/>
            <person name="Battles P."/>
            <person name="Bell A."/>
            <person name="Bess C."/>
            <person name="Bickham C."/>
            <person name="Chaboub L."/>
            <person name="Chen D."/>
            <person name="Coyle M."/>
            <person name="Deiros D.R."/>
            <person name="Dinh H."/>
            <person name="Forbes L."/>
            <person name="Fowler G."/>
            <person name="Francisco L."/>
            <person name="Fu Q."/>
            <person name="Gubbala S."/>
            <person name="Hale W."/>
            <person name="Han Y."/>
            <person name="Hemphill L."/>
            <person name="Highlander S.K."/>
            <person name="Hirani K."/>
            <person name="Hogues M."/>
            <person name="Jackson L."/>
            <person name="Jakkamsetti A."/>
            <person name="Javaid M."/>
            <person name="Jiang H."/>
            <person name="Korchina V."/>
            <person name="Kovar C."/>
            <person name="Lara F."/>
            <person name="Lee S."/>
            <person name="Mata R."/>
            <person name="Mathew T."/>
            <person name="Moen C."/>
            <person name="Morales K."/>
            <person name="Munidasa M."/>
            <person name="Nazareth L."/>
            <person name="Ngo R."/>
            <person name="Nguyen L."/>
            <person name="Okwuonu G."/>
            <person name="Ongeri F."/>
            <person name="Patil S."/>
            <person name="Petrosino J."/>
            <person name="Pham C."/>
            <person name="Pham P."/>
            <person name="Pu L.-L."/>
            <person name="Puazo M."/>
            <person name="Raj R."/>
            <person name="Reid J."/>
            <person name="Rouhana J."/>
            <person name="Saada N."/>
            <person name="Shang Y."/>
            <person name="Simmons D."/>
            <person name="Thornton R."/>
            <person name="Warren J."/>
            <person name="Weissenberger G."/>
            <person name="Zhang J."/>
            <person name="Zhang L."/>
            <person name="Zhou C."/>
            <person name="Zhu D."/>
            <person name="Muzny D."/>
            <person name="Worley K."/>
            <person name="Gibbs R."/>
        </authorList>
    </citation>
    <scope>NUCLEOTIDE SEQUENCE [LARGE SCALE GENOMIC DNA]</scope>
    <source>
        <strain evidence="3">ATCC 8290 / DSM 20176 / CCUG 30140 / JCM 1155 / KCTC 3500 / NBRC 15886 / NCIMB 8040 / NRRL B-1843 / 9</strain>
    </source>
</reference>
<comment type="caution">
    <text evidence="2">The sequence shown here is derived from an EMBL/GenBank/DDBJ whole genome shotgun (WGS) entry which is preliminary data.</text>
</comment>
<protein>
    <submittedName>
        <fullName evidence="2">Uncharacterized protein</fullName>
    </submittedName>
</protein>
<accession>C0XH39</accession>
<proteinExistence type="predicted"/>
<dbReference type="PATRIC" id="fig|1423757.3.peg.1554"/>
<gene>
    <name evidence="2" type="ORF">HMPREF0519_0550</name>
</gene>
<name>C0XH39_LENH9</name>
<keyword evidence="1" id="KW-1133">Transmembrane helix</keyword>
<keyword evidence="1" id="KW-0472">Membrane</keyword>
<dbReference type="EMBL" id="ACGP01000094">
    <property type="protein sequence ID" value="EEI25305.1"/>
    <property type="molecule type" value="Genomic_DNA"/>
</dbReference>
<dbReference type="AlphaFoldDB" id="C0XH39"/>
<keyword evidence="3" id="KW-1185">Reference proteome</keyword>
<dbReference type="InterPro" id="IPR036259">
    <property type="entry name" value="MFS_trans_sf"/>
</dbReference>